<keyword evidence="4" id="KW-1185">Reference proteome</keyword>
<evidence type="ECO:0000313" key="4">
    <source>
        <dbReference type="Proteomes" id="UP000324705"/>
    </source>
</evidence>
<evidence type="ECO:0000313" key="3">
    <source>
        <dbReference type="EMBL" id="VAI69787.1"/>
    </source>
</evidence>
<evidence type="ECO:0000256" key="2">
    <source>
        <dbReference type="ARBA" id="ARBA00022840"/>
    </source>
</evidence>
<keyword evidence="1" id="KW-0547">Nucleotide-binding</keyword>
<dbReference type="Proteomes" id="UP000324705">
    <property type="component" value="Chromosome 7A"/>
</dbReference>
<sequence>MIDWVLERHRNGSLLKAVDPRLAGMFDIEEVILVLQLGLLCSHPLPDARPSMRKVMQYLDRGQSVPDLSPTYMSYSMLALMQVEGFDSYIMSYPPSATSSVAVSYGSSATVLAEGR</sequence>
<dbReference type="PANTHER" id="PTHR27007">
    <property type="match status" value="1"/>
</dbReference>
<name>A0A9R0Z4C8_TRITD</name>
<dbReference type="InterPro" id="IPR011009">
    <property type="entry name" value="Kinase-like_dom_sf"/>
</dbReference>
<dbReference type="InterPro" id="IPR050528">
    <property type="entry name" value="L-type_Lectin-RKs"/>
</dbReference>
<evidence type="ECO:0000256" key="1">
    <source>
        <dbReference type="ARBA" id="ARBA00022741"/>
    </source>
</evidence>
<accession>A0A9R0Z4C8</accession>
<dbReference type="GO" id="GO:0005524">
    <property type="term" value="F:ATP binding"/>
    <property type="evidence" value="ECO:0007669"/>
    <property type="project" value="UniProtKB-KW"/>
</dbReference>
<organism evidence="3 4">
    <name type="scientific">Triticum turgidum subsp. durum</name>
    <name type="common">Durum wheat</name>
    <name type="synonym">Triticum durum</name>
    <dbReference type="NCBI Taxonomy" id="4567"/>
    <lineage>
        <taxon>Eukaryota</taxon>
        <taxon>Viridiplantae</taxon>
        <taxon>Streptophyta</taxon>
        <taxon>Embryophyta</taxon>
        <taxon>Tracheophyta</taxon>
        <taxon>Spermatophyta</taxon>
        <taxon>Magnoliopsida</taxon>
        <taxon>Liliopsida</taxon>
        <taxon>Poales</taxon>
        <taxon>Poaceae</taxon>
        <taxon>BOP clade</taxon>
        <taxon>Pooideae</taxon>
        <taxon>Triticodae</taxon>
        <taxon>Triticeae</taxon>
        <taxon>Triticinae</taxon>
        <taxon>Triticum</taxon>
    </lineage>
</organism>
<dbReference type="EMBL" id="LT934123">
    <property type="protein sequence ID" value="VAI69787.1"/>
    <property type="molecule type" value="Genomic_DNA"/>
</dbReference>
<gene>
    <name evidence="3" type="ORF">TRITD_7Av1G024780</name>
</gene>
<dbReference type="SUPFAM" id="SSF56112">
    <property type="entry name" value="Protein kinase-like (PK-like)"/>
    <property type="match status" value="1"/>
</dbReference>
<dbReference type="Gramene" id="TRITD7Av1G024780.1">
    <property type="protein sequence ID" value="TRITD7Av1G024780.1"/>
    <property type="gene ID" value="TRITD7Av1G024780"/>
</dbReference>
<keyword evidence="2" id="KW-0067">ATP-binding</keyword>
<proteinExistence type="predicted"/>
<dbReference type="AlphaFoldDB" id="A0A9R0Z4C8"/>
<protein>
    <submittedName>
        <fullName evidence="3">Uncharacterized protein</fullName>
    </submittedName>
</protein>
<reference evidence="3 4" key="1">
    <citation type="submission" date="2017-09" db="EMBL/GenBank/DDBJ databases">
        <authorList>
            <consortium name="International Durum Wheat Genome Sequencing Consortium (IDWGSC)"/>
            <person name="Milanesi L."/>
        </authorList>
    </citation>
    <scope>NUCLEOTIDE SEQUENCE [LARGE SCALE GENOMIC DNA]</scope>
    <source>
        <strain evidence="4">cv. Svevo</strain>
    </source>
</reference>
<dbReference type="Gene3D" id="1.10.510.10">
    <property type="entry name" value="Transferase(Phosphotransferase) domain 1"/>
    <property type="match status" value="1"/>
</dbReference>